<evidence type="ECO:0000313" key="1">
    <source>
        <dbReference type="EMBL" id="KAA8993877.1"/>
    </source>
</evidence>
<protein>
    <submittedName>
        <fullName evidence="1">Uncharacterized protein</fullName>
    </submittedName>
</protein>
<dbReference type="RefSeq" id="WP_150437901.1">
    <property type="nucleotide sequence ID" value="NZ_VYKJ01000033.1"/>
</dbReference>
<dbReference type="EMBL" id="VYKJ01000033">
    <property type="protein sequence ID" value="KAA8993877.1"/>
    <property type="molecule type" value="Genomic_DNA"/>
</dbReference>
<dbReference type="AlphaFoldDB" id="A0A5J5FPR3"/>
<proteinExistence type="predicted"/>
<accession>A0A5J5FPR3</accession>
<organism evidence="1 2">
    <name type="scientific">Affinibrenneria salicis</name>
    <dbReference type="NCBI Taxonomy" id="2590031"/>
    <lineage>
        <taxon>Bacteria</taxon>
        <taxon>Pseudomonadati</taxon>
        <taxon>Pseudomonadota</taxon>
        <taxon>Gammaproteobacteria</taxon>
        <taxon>Enterobacterales</taxon>
        <taxon>Pectobacteriaceae</taxon>
        <taxon>Affinibrenneria</taxon>
    </lineage>
</organism>
<comment type="caution">
    <text evidence="1">The sequence shown here is derived from an EMBL/GenBank/DDBJ whole genome shotgun (WGS) entry which is preliminary data.</text>
</comment>
<gene>
    <name evidence="1" type="ORF">FJU30_26415</name>
</gene>
<name>A0A5J5FPR3_9GAMM</name>
<sequence>MTYEDLLYLDLDFLADKNEEATGVAPKTIISKNEGMDAQAGISFLKSGLHSQVTRQFTTSTQAMLKVVKSSLEDYATHDPNLEPGQKPINVWVKGKLTIGQWGENKNSENALNIFFEVKNDDYRYTLLPKNEYFLANIEALEIISPALQRWIQIPVRMLCKILYPLPDIRTFVVTPYLLCANDS</sequence>
<dbReference type="OrthoDB" id="7060778at2"/>
<dbReference type="Proteomes" id="UP000335415">
    <property type="component" value="Unassembled WGS sequence"/>
</dbReference>
<keyword evidence="2" id="KW-1185">Reference proteome</keyword>
<reference evidence="1 2" key="1">
    <citation type="submission" date="2019-09" db="EMBL/GenBank/DDBJ databases">
        <authorList>
            <person name="Li Y."/>
        </authorList>
    </citation>
    <scope>NUCLEOTIDE SEQUENCE [LARGE SCALE GENOMIC DNA]</scope>
    <source>
        <strain evidence="1 2">L3-3HA</strain>
    </source>
</reference>
<evidence type="ECO:0000313" key="2">
    <source>
        <dbReference type="Proteomes" id="UP000335415"/>
    </source>
</evidence>